<protein>
    <submittedName>
        <fullName evidence="2">EAL domain-containing protein</fullName>
    </submittedName>
</protein>
<dbReference type="InterPro" id="IPR050706">
    <property type="entry name" value="Cyclic-di-GMP_PDE-like"/>
</dbReference>
<reference evidence="2 3" key="1">
    <citation type="submission" date="2024-05" db="EMBL/GenBank/DDBJ databases">
        <authorList>
            <person name="Park S."/>
        </authorList>
    </citation>
    <scope>NUCLEOTIDE SEQUENCE [LARGE SCALE GENOMIC DNA]</scope>
    <source>
        <strain evidence="2 3">DGU5</strain>
    </source>
</reference>
<gene>
    <name evidence="2" type="ORF">ABDJ38_07075</name>
</gene>
<dbReference type="RefSeq" id="WP_346784379.1">
    <property type="nucleotide sequence ID" value="NZ_JBDLBR010000002.1"/>
</dbReference>
<dbReference type="CDD" id="cd01948">
    <property type="entry name" value="EAL"/>
    <property type="match status" value="1"/>
</dbReference>
<comment type="caution">
    <text evidence="2">The sequence shown here is derived from an EMBL/GenBank/DDBJ whole genome shotgun (WGS) entry which is preliminary data.</text>
</comment>
<proteinExistence type="predicted"/>
<dbReference type="Pfam" id="PF00563">
    <property type="entry name" value="EAL"/>
    <property type="match status" value="1"/>
</dbReference>
<dbReference type="InterPro" id="IPR001633">
    <property type="entry name" value="EAL_dom"/>
</dbReference>
<dbReference type="Gene3D" id="3.20.20.450">
    <property type="entry name" value="EAL domain"/>
    <property type="match status" value="1"/>
</dbReference>
<dbReference type="PANTHER" id="PTHR33121:SF15">
    <property type="entry name" value="BLUE LIGHT- AND TEMPERATURE-REGULATED ANTIREPRESSOR BLUF"/>
    <property type="match status" value="1"/>
</dbReference>
<dbReference type="EMBL" id="JBDLBR010000002">
    <property type="protein sequence ID" value="MEN7536931.1"/>
    <property type="molecule type" value="Genomic_DNA"/>
</dbReference>
<evidence type="ECO:0000313" key="3">
    <source>
        <dbReference type="Proteomes" id="UP001484535"/>
    </source>
</evidence>
<dbReference type="PROSITE" id="PS50883">
    <property type="entry name" value="EAL"/>
    <property type="match status" value="1"/>
</dbReference>
<sequence length="258" mass="28109">MVSVSPRKCSGCKNGAAFPYALRTAFQPIYDLNDGSVFAYEALVRGEQGQGAPDVLALVDDENLYAFDQACRVTAIRQAVAAGLLDGEARLSINFMPNAVYSPMACIQLTLKTAREVGLAEDRLIFELTENERVDTAHVSEIVAAYRALGFATAIDDFGAGYAGLNLLANLQTDLVKLDMELVRGIDRSEPRRQIVYAIVRLCEQMGRQIIAEGIETKAELDVLQAMGINLVQGYYLARPALGRLAPPLSLQPRRLAV</sequence>
<name>A0ABV0CW70_9SPHN</name>
<feature type="domain" description="EAL" evidence="1">
    <location>
        <begin position="5"/>
        <end position="254"/>
    </location>
</feature>
<keyword evidence="3" id="KW-1185">Reference proteome</keyword>
<evidence type="ECO:0000313" key="2">
    <source>
        <dbReference type="EMBL" id="MEN7536931.1"/>
    </source>
</evidence>
<accession>A0ABV0CW70</accession>
<evidence type="ECO:0000259" key="1">
    <source>
        <dbReference type="PROSITE" id="PS50883"/>
    </source>
</evidence>
<dbReference type="SUPFAM" id="SSF141868">
    <property type="entry name" value="EAL domain-like"/>
    <property type="match status" value="1"/>
</dbReference>
<dbReference type="SMART" id="SM00052">
    <property type="entry name" value="EAL"/>
    <property type="match status" value="1"/>
</dbReference>
<dbReference type="PANTHER" id="PTHR33121">
    <property type="entry name" value="CYCLIC DI-GMP PHOSPHODIESTERASE PDEF"/>
    <property type="match status" value="1"/>
</dbReference>
<dbReference type="InterPro" id="IPR035919">
    <property type="entry name" value="EAL_sf"/>
</dbReference>
<dbReference type="Proteomes" id="UP001484535">
    <property type="component" value="Unassembled WGS sequence"/>
</dbReference>
<organism evidence="2 3">
    <name type="scientific">Aurantiacibacter flavus</name>
    <dbReference type="NCBI Taxonomy" id="3145232"/>
    <lineage>
        <taxon>Bacteria</taxon>
        <taxon>Pseudomonadati</taxon>
        <taxon>Pseudomonadota</taxon>
        <taxon>Alphaproteobacteria</taxon>
        <taxon>Sphingomonadales</taxon>
        <taxon>Erythrobacteraceae</taxon>
        <taxon>Aurantiacibacter</taxon>
    </lineage>
</organism>